<protein>
    <submittedName>
        <fullName evidence="2">Uncharacterized protein</fullName>
    </submittedName>
</protein>
<dbReference type="AlphaFoldDB" id="A0A8K0D621"/>
<dbReference type="Proteomes" id="UP000801492">
    <property type="component" value="Unassembled WGS sequence"/>
</dbReference>
<proteinExistence type="predicted"/>
<feature type="region of interest" description="Disordered" evidence="1">
    <location>
        <begin position="31"/>
        <end position="70"/>
    </location>
</feature>
<evidence type="ECO:0000313" key="3">
    <source>
        <dbReference type="Proteomes" id="UP000801492"/>
    </source>
</evidence>
<evidence type="ECO:0000256" key="1">
    <source>
        <dbReference type="SAM" id="MobiDB-lite"/>
    </source>
</evidence>
<sequence>MQERLPRLLWLQKGKVALLLNLRCENVDHSAASEGLDNKDVVQFSGKTDQEPGDEKSQGTQNMSRRKWDLTLPKQAEEALDYYLSLPNDDLNSETECDSDAEEELNGLD</sequence>
<feature type="region of interest" description="Disordered" evidence="1">
    <location>
        <begin position="85"/>
        <end position="109"/>
    </location>
</feature>
<evidence type="ECO:0000313" key="2">
    <source>
        <dbReference type="EMBL" id="KAF2897258.1"/>
    </source>
</evidence>
<keyword evidence="3" id="KW-1185">Reference proteome</keyword>
<name>A0A8K0D621_IGNLU</name>
<feature type="compositionally biased region" description="Basic and acidic residues" evidence="1">
    <location>
        <begin position="48"/>
        <end position="57"/>
    </location>
</feature>
<dbReference type="EMBL" id="VTPC01004362">
    <property type="protein sequence ID" value="KAF2897258.1"/>
    <property type="molecule type" value="Genomic_DNA"/>
</dbReference>
<gene>
    <name evidence="2" type="ORF">ILUMI_08916</name>
</gene>
<organism evidence="2 3">
    <name type="scientific">Ignelater luminosus</name>
    <name type="common">Cucubano</name>
    <name type="synonym">Pyrophorus luminosus</name>
    <dbReference type="NCBI Taxonomy" id="2038154"/>
    <lineage>
        <taxon>Eukaryota</taxon>
        <taxon>Metazoa</taxon>
        <taxon>Ecdysozoa</taxon>
        <taxon>Arthropoda</taxon>
        <taxon>Hexapoda</taxon>
        <taxon>Insecta</taxon>
        <taxon>Pterygota</taxon>
        <taxon>Neoptera</taxon>
        <taxon>Endopterygota</taxon>
        <taxon>Coleoptera</taxon>
        <taxon>Polyphaga</taxon>
        <taxon>Elateriformia</taxon>
        <taxon>Elateroidea</taxon>
        <taxon>Elateridae</taxon>
        <taxon>Agrypninae</taxon>
        <taxon>Pyrophorini</taxon>
        <taxon>Ignelater</taxon>
    </lineage>
</organism>
<accession>A0A8K0D621</accession>
<reference evidence="2" key="1">
    <citation type="submission" date="2019-08" db="EMBL/GenBank/DDBJ databases">
        <title>The genome of the North American firefly Photinus pyralis.</title>
        <authorList>
            <consortium name="Photinus pyralis genome working group"/>
            <person name="Fallon T.R."/>
            <person name="Sander Lower S.E."/>
            <person name="Weng J.-K."/>
        </authorList>
    </citation>
    <scope>NUCLEOTIDE SEQUENCE</scope>
    <source>
        <strain evidence="2">TRF0915ILg1</strain>
        <tissue evidence="2">Whole body</tissue>
    </source>
</reference>
<feature type="compositionally biased region" description="Acidic residues" evidence="1">
    <location>
        <begin position="91"/>
        <end position="109"/>
    </location>
</feature>
<comment type="caution">
    <text evidence="2">The sequence shown here is derived from an EMBL/GenBank/DDBJ whole genome shotgun (WGS) entry which is preliminary data.</text>
</comment>